<dbReference type="OrthoDB" id="288590at2759"/>
<dbReference type="Proteomes" id="UP000242814">
    <property type="component" value="Unassembled WGS sequence"/>
</dbReference>
<dbReference type="EMBL" id="LZYO01000418">
    <property type="protein sequence ID" value="ODH13808.1"/>
    <property type="molecule type" value="Genomic_DNA"/>
</dbReference>
<dbReference type="AlphaFoldDB" id="A0A1D2J691"/>
<organism evidence="1 2">
    <name type="scientific">Paracoccidioides brasiliensis</name>
    <dbReference type="NCBI Taxonomy" id="121759"/>
    <lineage>
        <taxon>Eukaryota</taxon>
        <taxon>Fungi</taxon>
        <taxon>Dikarya</taxon>
        <taxon>Ascomycota</taxon>
        <taxon>Pezizomycotina</taxon>
        <taxon>Eurotiomycetes</taxon>
        <taxon>Eurotiomycetidae</taxon>
        <taxon>Onygenales</taxon>
        <taxon>Ajellomycetaceae</taxon>
        <taxon>Paracoccidioides</taxon>
    </lineage>
</organism>
<comment type="caution">
    <text evidence="1">The sequence shown here is derived from an EMBL/GenBank/DDBJ whole genome shotgun (WGS) entry which is preliminary data.</text>
</comment>
<accession>A0A1D2J691</accession>
<evidence type="ECO:0000313" key="2">
    <source>
        <dbReference type="Proteomes" id="UP000242814"/>
    </source>
</evidence>
<protein>
    <submittedName>
        <fullName evidence="1">Uncharacterized protein</fullName>
    </submittedName>
</protein>
<sequence length="103" mass="12061">MGVTPQSSTRGSRPPVCSLESVNHSRLLSQEPREVQKLLRCCQSSRFFYLDLQDIDGRRVVGDKERNCDRQRRGFSIVRFRTRWVLDTSLQKQKKLLQKTHNA</sequence>
<evidence type="ECO:0000313" key="1">
    <source>
        <dbReference type="EMBL" id="ODH13808.1"/>
    </source>
</evidence>
<name>A0A1D2J691_PARBR</name>
<gene>
    <name evidence="1" type="ORF">ACO22_06882</name>
</gene>
<dbReference type="VEuPathDB" id="FungiDB:PADG_12141"/>
<proteinExistence type="predicted"/>
<reference evidence="1 2" key="1">
    <citation type="submission" date="2016-06" db="EMBL/GenBank/DDBJ databases">
        <authorList>
            <person name="Kjaerup R.B."/>
            <person name="Dalgaard T.S."/>
            <person name="Juul-Madsen H.R."/>
        </authorList>
    </citation>
    <scope>NUCLEOTIDE SEQUENCE [LARGE SCALE GENOMIC DNA]</scope>
    <source>
        <strain evidence="1 2">Pb300</strain>
    </source>
</reference>